<dbReference type="Proteomes" id="UP000011083">
    <property type="component" value="Unassembled WGS sequence"/>
</dbReference>
<evidence type="ECO:0000313" key="2">
    <source>
        <dbReference type="Proteomes" id="UP000011083"/>
    </source>
</evidence>
<proteinExistence type="predicted"/>
<accession>L8H3J3</accession>
<dbReference type="EMBL" id="KB007933">
    <property type="protein sequence ID" value="ELR19293.1"/>
    <property type="molecule type" value="Genomic_DNA"/>
</dbReference>
<name>L8H3J3_ACACF</name>
<gene>
    <name evidence="1" type="ORF">ACA1_264670</name>
</gene>
<dbReference type="VEuPathDB" id="AmoebaDB:ACA1_264670"/>
<dbReference type="RefSeq" id="XP_004341378.1">
    <property type="nucleotide sequence ID" value="XM_004341330.1"/>
</dbReference>
<reference evidence="1 2" key="1">
    <citation type="journal article" date="2013" name="Genome Biol.">
        <title>Genome of Acanthamoeba castellanii highlights extensive lateral gene transfer and early evolution of tyrosine kinase signaling.</title>
        <authorList>
            <person name="Clarke M."/>
            <person name="Lohan A.J."/>
            <person name="Liu B."/>
            <person name="Lagkouvardos I."/>
            <person name="Roy S."/>
            <person name="Zafar N."/>
            <person name="Bertelli C."/>
            <person name="Schilde C."/>
            <person name="Kianianmomeni A."/>
            <person name="Burglin T.R."/>
            <person name="Frech C."/>
            <person name="Turcotte B."/>
            <person name="Kopec K.O."/>
            <person name="Synnott J.M."/>
            <person name="Choo C."/>
            <person name="Paponov I."/>
            <person name="Finkler A."/>
            <person name="Soon Heng Tan C."/>
            <person name="Hutchins A.P."/>
            <person name="Weinmeier T."/>
            <person name="Rattei T."/>
            <person name="Chu J.S."/>
            <person name="Gimenez G."/>
            <person name="Irimia M."/>
            <person name="Rigden D.J."/>
            <person name="Fitzpatrick D.A."/>
            <person name="Lorenzo-Morales J."/>
            <person name="Bateman A."/>
            <person name="Chiu C.H."/>
            <person name="Tang P."/>
            <person name="Hegemann P."/>
            <person name="Fromm H."/>
            <person name="Raoult D."/>
            <person name="Greub G."/>
            <person name="Miranda-Saavedra D."/>
            <person name="Chen N."/>
            <person name="Nash P."/>
            <person name="Ginger M.L."/>
            <person name="Horn M."/>
            <person name="Schaap P."/>
            <person name="Caler L."/>
            <person name="Loftus B."/>
        </authorList>
    </citation>
    <scope>NUCLEOTIDE SEQUENCE [LARGE SCALE GENOMIC DNA]</scope>
    <source>
        <strain evidence="1 2">Neff</strain>
    </source>
</reference>
<organism evidence="1 2">
    <name type="scientific">Acanthamoeba castellanii (strain ATCC 30010 / Neff)</name>
    <dbReference type="NCBI Taxonomy" id="1257118"/>
    <lineage>
        <taxon>Eukaryota</taxon>
        <taxon>Amoebozoa</taxon>
        <taxon>Discosea</taxon>
        <taxon>Longamoebia</taxon>
        <taxon>Centramoebida</taxon>
        <taxon>Acanthamoebidae</taxon>
        <taxon>Acanthamoeba</taxon>
    </lineage>
</organism>
<protein>
    <submittedName>
        <fullName evidence="1">Uncharacterized protein</fullName>
    </submittedName>
</protein>
<evidence type="ECO:0000313" key="1">
    <source>
        <dbReference type="EMBL" id="ELR19293.1"/>
    </source>
</evidence>
<dbReference type="KEGG" id="acan:ACA1_264670"/>
<sequence>MESSSAPYNALAVFVNNQQVFKLPPEDKKPPLPDLALAPTRLDEVDLYGGLEAVKEGLLSVLVVGCLAVVDAVVNGFAPPSQTSRSRGGLEEEHDDGVDTMMTESWMPSWGLGDLSYYSDETSYAVCDHL</sequence>
<keyword evidence="2" id="KW-1185">Reference proteome</keyword>
<dbReference type="GeneID" id="14920070"/>
<dbReference type="AlphaFoldDB" id="L8H3J3"/>